<keyword evidence="1" id="KW-0808">Transferase</keyword>
<proteinExistence type="predicted"/>
<evidence type="ECO:0000259" key="4">
    <source>
        <dbReference type="SMART" id="SM00563"/>
    </source>
</evidence>
<feature type="region of interest" description="Disordered" evidence="3">
    <location>
        <begin position="220"/>
        <end position="251"/>
    </location>
</feature>
<keyword evidence="2 5" id="KW-0012">Acyltransferase</keyword>
<dbReference type="PANTHER" id="PTHR10434:SF55">
    <property type="entry name" value="POSSIBLE ACYLTRANSFERASE"/>
    <property type="match status" value="1"/>
</dbReference>
<dbReference type="Proteomes" id="UP001602119">
    <property type="component" value="Unassembled WGS sequence"/>
</dbReference>
<dbReference type="Pfam" id="PF01553">
    <property type="entry name" value="Acyltransferase"/>
    <property type="match status" value="1"/>
</dbReference>
<dbReference type="EMBL" id="JBIAXI010000003">
    <property type="protein sequence ID" value="MFF4772468.1"/>
    <property type="molecule type" value="Genomic_DNA"/>
</dbReference>
<dbReference type="GO" id="GO:0016746">
    <property type="term" value="F:acyltransferase activity"/>
    <property type="evidence" value="ECO:0007669"/>
    <property type="project" value="UniProtKB-KW"/>
</dbReference>
<dbReference type="RefSeq" id="WP_066946905.1">
    <property type="nucleotide sequence ID" value="NZ_BBYK01000064.1"/>
</dbReference>
<dbReference type="SMART" id="SM00563">
    <property type="entry name" value="PlsC"/>
    <property type="match status" value="1"/>
</dbReference>
<evidence type="ECO:0000256" key="3">
    <source>
        <dbReference type="SAM" id="MobiDB-lite"/>
    </source>
</evidence>
<comment type="caution">
    <text evidence="5">The sequence shown here is derived from an EMBL/GenBank/DDBJ whole genome shotgun (WGS) entry which is preliminary data.</text>
</comment>
<feature type="domain" description="Phospholipid/glycerol acyltransferase" evidence="4">
    <location>
        <begin position="38"/>
        <end position="152"/>
    </location>
</feature>
<reference evidence="5 6" key="1">
    <citation type="submission" date="2024-10" db="EMBL/GenBank/DDBJ databases">
        <title>The Natural Products Discovery Center: Release of the First 8490 Sequenced Strains for Exploring Actinobacteria Biosynthetic Diversity.</title>
        <authorList>
            <person name="Kalkreuter E."/>
            <person name="Kautsar S.A."/>
            <person name="Yang D."/>
            <person name="Bader C.D."/>
            <person name="Teijaro C.N."/>
            <person name="Fluegel L."/>
            <person name="Davis C.M."/>
            <person name="Simpson J.R."/>
            <person name="Lauterbach L."/>
            <person name="Steele A.D."/>
            <person name="Gui C."/>
            <person name="Meng S."/>
            <person name="Li G."/>
            <person name="Viehrig K."/>
            <person name="Ye F."/>
            <person name="Su P."/>
            <person name="Kiefer A.F."/>
            <person name="Nichols A."/>
            <person name="Cepeda A.J."/>
            <person name="Yan W."/>
            <person name="Fan B."/>
            <person name="Jiang Y."/>
            <person name="Adhikari A."/>
            <person name="Zheng C.-J."/>
            <person name="Schuster L."/>
            <person name="Cowan T.M."/>
            <person name="Smanski M.J."/>
            <person name="Chevrette M.G."/>
            <person name="De Carvalho L.P.S."/>
            <person name="Shen B."/>
        </authorList>
    </citation>
    <scope>NUCLEOTIDE SEQUENCE [LARGE SCALE GENOMIC DNA]</scope>
    <source>
        <strain evidence="5 6">NPDC001281</strain>
    </source>
</reference>
<dbReference type="PANTHER" id="PTHR10434">
    <property type="entry name" value="1-ACYL-SN-GLYCEROL-3-PHOSPHATE ACYLTRANSFERASE"/>
    <property type="match status" value="1"/>
</dbReference>
<feature type="compositionally biased region" description="Basic residues" evidence="3">
    <location>
        <begin position="241"/>
        <end position="251"/>
    </location>
</feature>
<sequence length="251" mass="27297">MAEIVYPPVIRTALVLFKALDLKIRIEGAERVPRTGGAVLASNHVSYLDFIFAGLAAWPSRRLVRFMAKKEVFANPVAGPLMRGMHHIPVDRSAGAGAYGAAVRALRDGEIVGNFAEATISRSFTVKEIKNGPVRMAADADVPLIPVAVWGPHRLWTKGRPRRLLQRHVPVTILVGEPMLPGPDAPLADLTTELRRRMAELLDRAQRTYPEIPPGVWWQPAHLGGSAPTPEEAAALDASARTRRAKPGADV</sequence>
<dbReference type="CDD" id="cd07989">
    <property type="entry name" value="LPLAT_AGPAT-like"/>
    <property type="match status" value="1"/>
</dbReference>
<evidence type="ECO:0000256" key="1">
    <source>
        <dbReference type="ARBA" id="ARBA00022679"/>
    </source>
</evidence>
<evidence type="ECO:0000313" key="5">
    <source>
        <dbReference type="EMBL" id="MFF4772468.1"/>
    </source>
</evidence>
<dbReference type="InterPro" id="IPR002123">
    <property type="entry name" value="Plipid/glycerol_acylTrfase"/>
</dbReference>
<protein>
    <submittedName>
        <fullName evidence="5">Lysophospholipid acyltransferase family protein</fullName>
    </submittedName>
</protein>
<evidence type="ECO:0000256" key="2">
    <source>
        <dbReference type="ARBA" id="ARBA00023315"/>
    </source>
</evidence>
<keyword evidence="6" id="KW-1185">Reference proteome</keyword>
<accession>A0ABW6V067</accession>
<gene>
    <name evidence="5" type="ORF">ACFY05_06375</name>
</gene>
<evidence type="ECO:0000313" key="6">
    <source>
        <dbReference type="Proteomes" id="UP001602119"/>
    </source>
</evidence>
<name>A0ABW6V067_MICFU</name>
<dbReference type="SUPFAM" id="SSF69593">
    <property type="entry name" value="Glycerol-3-phosphate (1)-acyltransferase"/>
    <property type="match status" value="1"/>
</dbReference>
<organism evidence="5 6">
    <name type="scientific">Microtetraspora fusca</name>
    <dbReference type="NCBI Taxonomy" id="1997"/>
    <lineage>
        <taxon>Bacteria</taxon>
        <taxon>Bacillati</taxon>
        <taxon>Actinomycetota</taxon>
        <taxon>Actinomycetes</taxon>
        <taxon>Streptosporangiales</taxon>
        <taxon>Streptosporangiaceae</taxon>
        <taxon>Microtetraspora</taxon>
    </lineage>
</organism>